<dbReference type="GO" id="GO:0006865">
    <property type="term" value="P:amino acid transport"/>
    <property type="evidence" value="ECO:0007669"/>
    <property type="project" value="UniProtKB-KW"/>
</dbReference>
<dbReference type="PANTHER" id="PTHR47235:SF1">
    <property type="entry name" value="BLR6548 PROTEIN"/>
    <property type="match status" value="1"/>
</dbReference>
<dbReference type="InterPro" id="IPR028081">
    <property type="entry name" value="Leu-bd"/>
</dbReference>
<dbReference type="PANTHER" id="PTHR47235">
    <property type="entry name" value="BLR6548 PROTEIN"/>
    <property type="match status" value="1"/>
</dbReference>
<keyword evidence="3" id="KW-0029">Amino-acid transport</keyword>
<dbReference type="EMBL" id="UINC01010131">
    <property type="protein sequence ID" value="SVA45187.1"/>
    <property type="molecule type" value="Genomic_DNA"/>
</dbReference>
<feature type="domain" description="Leucine-binding protein" evidence="4">
    <location>
        <begin position="33"/>
        <end position="375"/>
    </location>
</feature>
<sequence length="390" mass="42653">MKIRNIILLTLLVALFLGCAGREPTPGVTDSEILIGNIQDLSGPMKELGMALPHGSNLYFNYINGKGGIHGRKIKMVVEDHQYNPQKAVAAAKKLVEQNQVFCFYQVIGTSPCEALRPTLEEYEIPLIAPATQSGTMSDRSRRGWKYIFHTDTGYDKQANILVDYAYEQNGDAKVGVIYQDDDYGANLLEGIAEAEERHGITIQKEAYQRGATDFAGQVMNLLKGGTTHVIIGGVVREPIIVMKTAAAMSYAPQFLGISPTMDHRVALGAGKEGEGFIAANFAQLYNSDAEGAKLYRELFENSGTDPKVMGMYNFYGFMTAMVLVEGLERAGKRLTRAGLIRAMEGFKNWDGKGVFPGISYGPNDRAGTESVVLVANRGGTQQIISDWIE</sequence>
<reference evidence="5" key="1">
    <citation type="submission" date="2018-05" db="EMBL/GenBank/DDBJ databases">
        <authorList>
            <person name="Lanie J.A."/>
            <person name="Ng W.-L."/>
            <person name="Kazmierczak K.M."/>
            <person name="Andrzejewski T.M."/>
            <person name="Davidsen T.M."/>
            <person name="Wayne K.J."/>
            <person name="Tettelin H."/>
            <person name="Glass J.I."/>
            <person name="Rusch D."/>
            <person name="Podicherti R."/>
            <person name="Tsui H.-C.T."/>
            <person name="Winkler M.E."/>
        </authorList>
    </citation>
    <scope>NUCLEOTIDE SEQUENCE</scope>
</reference>
<name>A0A381VZX7_9ZZZZ</name>
<dbReference type="PRINTS" id="PR00337">
    <property type="entry name" value="LEUILEVALBP"/>
</dbReference>
<evidence type="ECO:0000259" key="4">
    <source>
        <dbReference type="Pfam" id="PF13458"/>
    </source>
</evidence>
<evidence type="ECO:0000256" key="1">
    <source>
        <dbReference type="ARBA" id="ARBA00022448"/>
    </source>
</evidence>
<gene>
    <name evidence="5" type="ORF">METZ01_LOCUS98041</name>
</gene>
<accession>A0A381VZX7</accession>
<dbReference type="CDD" id="cd06343">
    <property type="entry name" value="PBP1_ABC_ligand_binding-like"/>
    <property type="match status" value="1"/>
</dbReference>
<protein>
    <recommendedName>
        <fullName evidence="4">Leucine-binding protein domain-containing protein</fullName>
    </recommendedName>
</protein>
<dbReference type="InterPro" id="IPR028082">
    <property type="entry name" value="Peripla_BP_I"/>
</dbReference>
<evidence type="ECO:0000256" key="2">
    <source>
        <dbReference type="ARBA" id="ARBA00022729"/>
    </source>
</evidence>
<dbReference type="Gene3D" id="3.40.50.2300">
    <property type="match status" value="2"/>
</dbReference>
<dbReference type="SUPFAM" id="SSF53822">
    <property type="entry name" value="Periplasmic binding protein-like I"/>
    <property type="match status" value="1"/>
</dbReference>
<dbReference type="PROSITE" id="PS51257">
    <property type="entry name" value="PROKAR_LIPOPROTEIN"/>
    <property type="match status" value="1"/>
</dbReference>
<evidence type="ECO:0000313" key="5">
    <source>
        <dbReference type="EMBL" id="SVA45187.1"/>
    </source>
</evidence>
<organism evidence="5">
    <name type="scientific">marine metagenome</name>
    <dbReference type="NCBI Taxonomy" id="408172"/>
    <lineage>
        <taxon>unclassified sequences</taxon>
        <taxon>metagenomes</taxon>
        <taxon>ecological metagenomes</taxon>
    </lineage>
</organism>
<keyword evidence="2" id="KW-0732">Signal</keyword>
<evidence type="ECO:0000256" key="3">
    <source>
        <dbReference type="ARBA" id="ARBA00022970"/>
    </source>
</evidence>
<proteinExistence type="predicted"/>
<dbReference type="InterPro" id="IPR000709">
    <property type="entry name" value="Leu_Ile_Val-bd"/>
</dbReference>
<dbReference type="Pfam" id="PF13458">
    <property type="entry name" value="Peripla_BP_6"/>
    <property type="match status" value="1"/>
</dbReference>
<keyword evidence="1" id="KW-0813">Transport</keyword>
<dbReference type="AlphaFoldDB" id="A0A381VZX7"/>